<reference evidence="5 6" key="1">
    <citation type="submission" date="2015-01" db="EMBL/GenBank/DDBJ databases">
        <title>Genome sequencing of Jeotgalibacillus soli.</title>
        <authorList>
            <person name="Goh K.M."/>
            <person name="Chan K.-G."/>
            <person name="Yaakop A.S."/>
            <person name="Ee R."/>
            <person name="Gan H.M."/>
            <person name="Chan C.S."/>
        </authorList>
    </citation>
    <scope>NUCLEOTIDE SEQUENCE [LARGE SCALE GENOMIC DNA]</scope>
    <source>
        <strain evidence="5 6">P9</strain>
    </source>
</reference>
<dbReference type="GO" id="GO:0006935">
    <property type="term" value="P:chemotaxis"/>
    <property type="evidence" value="ECO:0007669"/>
    <property type="project" value="UniProtKB-KW"/>
</dbReference>
<feature type="domain" description="Methyl-accepting transducer" evidence="4">
    <location>
        <begin position="162"/>
        <end position="268"/>
    </location>
</feature>
<accession>A0A0C2VMB7</accession>
<dbReference type="GO" id="GO:0007165">
    <property type="term" value="P:signal transduction"/>
    <property type="evidence" value="ECO:0007669"/>
    <property type="project" value="UniProtKB-KW"/>
</dbReference>
<dbReference type="AlphaFoldDB" id="A0A0C2VMB7"/>
<dbReference type="PROSITE" id="PS50111">
    <property type="entry name" value="CHEMOTAXIS_TRANSDUC_2"/>
    <property type="match status" value="1"/>
</dbReference>
<sequence length="275" mass="30318">MDQTHPILEKILFAIPLLKNALAIDSNITLIDKDYVCIGSFPGEKFSLGLSVGDTVSPQTPLSAAVRENKKLVVKIPEHLYNLSLTAGVMPVHDENNRIIGGLGIALETKYEKILKEFHENVERSLSAVNENMNQIHEGANFLVLTSSTLAEEQKQSEVKLKEINDIIKNINQIAKRVQLLGINARIEASRAGESGKGFAIVANEIQKLSTNIFEFTSLIDTSLNDIQKVVGSISESIHNVVKVGDKQVNGIEEINKSLKEAMEMSNSFLIEEKK</sequence>
<dbReference type="STRING" id="889306.KP78_14950"/>
<dbReference type="PATRIC" id="fig|889306.3.peg.1506"/>
<keyword evidence="6" id="KW-1185">Reference proteome</keyword>
<comment type="caution">
    <text evidence="5">The sequence shown here is derived from an EMBL/GenBank/DDBJ whole genome shotgun (WGS) entry which is preliminary data.</text>
</comment>
<dbReference type="OrthoDB" id="9807021at2"/>
<comment type="similarity">
    <text evidence="2">Belongs to the methyl-accepting chemotaxis (MCP) protein family.</text>
</comment>
<dbReference type="InterPro" id="IPR004089">
    <property type="entry name" value="MCPsignal_dom"/>
</dbReference>
<dbReference type="GO" id="GO:0004888">
    <property type="term" value="F:transmembrane signaling receptor activity"/>
    <property type="evidence" value="ECO:0007669"/>
    <property type="project" value="TreeGrafter"/>
</dbReference>
<dbReference type="Gene3D" id="1.10.287.950">
    <property type="entry name" value="Methyl-accepting chemotaxis protein"/>
    <property type="match status" value="1"/>
</dbReference>
<dbReference type="RefSeq" id="WP_041087375.1">
    <property type="nucleotide sequence ID" value="NZ_JXRP01000009.1"/>
</dbReference>
<evidence type="ECO:0000256" key="1">
    <source>
        <dbReference type="ARBA" id="ARBA00022500"/>
    </source>
</evidence>
<gene>
    <name evidence="5" type="ORF">KP78_14950</name>
</gene>
<dbReference type="EMBL" id="JXRP01000009">
    <property type="protein sequence ID" value="KIL50027.1"/>
    <property type="molecule type" value="Genomic_DNA"/>
</dbReference>
<dbReference type="GO" id="GO:0005886">
    <property type="term" value="C:plasma membrane"/>
    <property type="evidence" value="ECO:0007669"/>
    <property type="project" value="TreeGrafter"/>
</dbReference>
<evidence type="ECO:0000259" key="4">
    <source>
        <dbReference type="PROSITE" id="PS50111"/>
    </source>
</evidence>
<dbReference type="InterPro" id="IPR051310">
    <property type="entry name" value="MCP_chemotaxis"/>
</dbReference>
<dbReference type="PANTHER" id="PTHR43531:SF11">
    <property type="entry name" value="METHYL-ACCEPTING CHEMOTAXIS PROTEIN 3"/>
    <property type="match status" value="1"/>
</dbReference>
<evidence type="ECO:0000313" key="5">
    <source>
        <dbReference type="EMBL" id="KIL50027.1"/>
    </source>
</evidence>
<dbReference type="PANTHER" id="PTHR43531">
    <property type="entry name" value="PROTEIN ICFG"/>
    <property type="match status" value="1"/>
</dbReference>
<evidence type="ECO:0000256" key="2">
    <source>
        <dbReference type="ARBA" id="ARBA00029447"/>
    </source>
</evidence>
<dbReference type="Pfam" id="PF00015">
    <property type="entry name" value="MCPsignal"/>
    <property type="match status" value="1"/>
</dbReference>
<evidence type="ECO:0000313" key="6">
    <source>
        <dbReference type="Proteomes" id="UP000031938"/>
    </source>
</evidence>
<dbReference type="Proteomes" id="UP000031938">
    <property type="component" value="Unassembled WGS sequence"/>
</dbReference>
<protein>
    <recommendedName>
        <fullName evidence="4">Methyl-accepting transducer domain-containing protein</fullName>
    </recommendedName>
</protein>
<keyword evidence="1" id="KW-0145">Chemotaxis</keyword>
<name>A0A0C2VMB7_9BACL</name>
<dbReference type="SUPFAM" id="SSF58104">
    <property type="entry name" value="Methyl-accepting chemotaxis protein (MCP) signaling domain"/>
    <property type="match status" value="1"/>
</dbReference>
<proteinExistence type="inferred from homology"/>
<evidence type="ECO:0000256" key="3">
    <source>
        <dbReference type="PROSITE-ProRule" id="PRU00284"/>
    </source>
</evidence>
<organism evidence="5 6">
    <name type="scientific">Jeotgalibacillus soli</name>
    <dbReference type="NCBI Taxonomy" id="889306"/>
    <lineage>
        <taxon>Bacteria</taxon>
        <taxon>Bacillati</taxon>
        <taxon>Bacillota</taxon>
        <taxon>Bacilli</taxon>
        <taxon>Bacillales</taxon>
        <taxon>Caryophanaceae</taxon>
        <taxon>Jeotgalibacillus</taxon>
    </lineage>
</organism>
<keyword evidence="3" id="KW-0807">Transducer</keyword>